<evidence type="ECO:0000313" key="4">
    <source>
        <dbReference type="Proteomes" id="UP000053558"/>
    </source>
</evidence>
<keyword evidence="2" id="KW-1133">Transmembrane helix</keyword>
<gene>
    <name evidence="3" type="ORF">CONPUDRAFT_140754</name>
</gene>
<sequence>MSYIGPHDLARSLTFPPVRKNLLIRCLSSLSPRFLLFAFASWVLAIHPLLFFCSTRTFFATFTYLPSPPANHFLGSPSSLTVPLRHSLPTNMPFSFARIFRASKPRKFSTKDDHPSTTPHGSEAVITITRPSASSSCVDLPATAEAPHCRRPHTLTIHNSRSNPSMNQAYLNPPPYSALSTIHSATGTVYGTPPTSPESSPHDQVMVIGPDQLSVRFPPTPGFDSDVETLAEEGASTSKLDLGQGAEEEEEEHPEEPVLQSQLQATASERPSPPTRPRQISFSPPHSRSASPAQDIPALPEPRHDRPATTHIVPRGILKNSPSRGALGFATSSGSTTIPAAPTPMSETFSLAHGLSTSAPAPTSTSTPKPQRKSVPAQPKPQQLPIGPTPTQDEIDAAQSQRRRKAMSMFQFQRKMSQRDLPQPPTFTSASTSAGAGAGAGASRPLPQPPRVPGVVARHFSVPPLAPTYPGEGDPLGTGTSSRRNSRRNSRRTSNRHSGGGNANANANASANAASSSNAAGAPADEALPTYRQSMEAANPPSRRTSKRGSRTSRWNTDWNSDETQAVLTALRGLN</sequence>
<dbReference type="OMA" id="THIVPRG"/>
<keyword evidence="2" id="KW-0472">Membrane</keyword>
<feature type="region of interest" description="Disordered" evidence="1">
    <location>
        <begin position="233"/>
        <end position="563"/>
    </location>
</feature>
<evidence type="ECO:0000256" key="2">
    <source>
        <dbReference type="SAM" id="Phobius"/>
    </source>
</evidence>
<keyword evidence="4" id="KW-1185">Reference proteome</keyword>
<comment type="caution">
    <text evidence="3">The sequence shown here is derived from an EMBL/GenBank/DDBJ whole genome shotgun (WGS) entry which is preliminary data.</text>
</comment>
<feature type="compositionally biased region" description="Basic residues" evidence="1">
    <location>
        <begin position="484"/>
        <end position="495"/>
    </location>
</feature>
<feature type="compositionally biased region" description="Polar residues" evidence="1">
    <location>
        <begin position="259"/>
        <end position="269"/>
    </location>
</feature>
<keyword evidence="2" id="KW-0812">Transmembrane</keyword>
<proteinExistence type="predicted"/>
<reference evidence="4" key="1">
    <citation type="journal article" date="2012" name="Science">
        <title>The Paleozoic origin of enzymatic lignin decomposition reconstructed from 31 fungal genomes.</title>
        <authorList>
            <person name="Floudas D."/>
            <person name="Binder M."/>
            <person name="Riley R."/>
            <person name="Barry K."/>
            <person name="Blanchette R.A."/>
            <person name="Henrissat B."/>
            <person name="Martinez A.T."/>
            <person name="Otillar R."/>
            <person name="Spatafora J.W."/>
            <person name="Yadav J.S."/>
            <person name="Aerts A."/>
            <person name="Benoit I."/>
            <person name="Boyd A."/>
            <person name="Carlson A."/>
            <person name="Copeland A."/>
            <person name="Coutinho P.M."/>
            <person name="de Vries R.P."/>
            <person name="Ferreira P."/>
            <person name="Findley K."/>
            <person name="Foster B."/>
            <person name="Gaskell J."/>
            <person name="Glotzer D."/>
            <person name="Gorecki P."/>
            <person name="Heitman J."/>
            <person name="Hesse C."/>
            <person name="Hori C."/>
            <person name="Igarashi K."/>
            <person name="Jurgens J.A."/>
            <person name="Kallen N."/>
            <person name="Kersten P."/>
            <person name="Kohler A."/>
            <person name="Kuees U."/>
            <person name="Kumar T.K.A."/>
            <person name="Kuo A."/>
            <person name="LaButti K."/>
            <person name="Larrondo L.F."/>
            <person name="Lindquist E."/>
            <person name="Ling A."/>
            <person name="Lombard V."/>
            <person name="Lucas S."/>
            <person name="Lundell T."/>
            <person name="Martin R."/>
            <person name="McLaughlin D.J."/>
            <person name="Morgenstern I."/>
            <person name="Morin E."/>
            <person name="Murat C."/>
            <person name="Nagy L.G."/>
            <person name="Nolan M."/>
            <person name="Ohm R.A."/>
            <person name="Patyshakuliyeva A."/>
            <person name="Rokas A."/>
            <person name="Ruiz-Duenas F.J."/>
            <person name="Sabat G."/>
            <person name="Salamov A."/>
            <person name="Samejima M."/>
            <person name="Schmutz J."/>
            <person name="Slot J.C."/>
            <person name="St John F."/>
            <person name="Stenlid J."/>
            <person name="Sun H."/>
            <person name="Sun S."/>
            <person name="Syed K."/>
            <person name="Tsang A."/>
            <person name="Wiebenga A."/>
            <person name="Young D."/>
            <person name="Pisabarro A."/>
            <person name="Eastwood D.C."/>
            <person name="Martin F."/>
            <person name="Cullen D."/>
            <person name="Grigoriev I.V."/>
            <person name="Hibbett D.S."/>
        </authorList>
    </citation>
    <scope>NUCLEOTIDE SEQUENCE [LARGE SCALE GENOMIC DNA]</scope>
    <source>
        <strain evidence="4">RWD-64-598 SS2</strain>
    </source>
</reference>
<dbReference type="AlphaFoldDB" id="A0A5M3N3P2"/>
<protein>
    <submittedName>
        <fullName evidence="3">Uncharacterized protein</fullName>
    </submittedName>
</protein>
<feature type="compositionally biased region" description="Polar residues" evidence="1">
    <location>
        <begin position="278"/>
        <end position="292"/>
    </location>
</feature>
<evidence type="ECO:0000256" key="1">
    <source>
        <dbReference type="SAM" id="MobiDB-lite"/>
    </source>
</evidence>
<dbReference type="EMBL" id="JH711573">
    <property type="protein sequence ID" value="EIW85966.1"/>
    <property type="molecule type" value="Genomic_DNA"/>
</dbReference>
<feature type="transmembrane region" description="Helical" evidence="2">
    <location>
        <begin position="34"/>
        <end position="52"/>
    </location>
</feature>
<organism evidence="3 4">
    <name type="scientific">Coniophora puteana (strain RWD-64-598)</name>
    <name type="common">Brown rot fungus</name>
    <dbReference type="NCBI Taxonomy" id="741705"/>
    <lineage>
        <taxon>Eukaryota</taxon>
        <taxon>Fungi</taxon>
        <taxon>Dikarya</taxon>
        <taxon>Basidiomycota</taxon>
        <taxon>Agaricomycotina</taxon>
        <taxon>Agaricomycetes</taxon>
        <taxon>Agaricomycetidae</taxon>
        <taxon>Boletales</taxon>
        <taxon>Coniophorineae</taxon>
        <taxon>Coniophoraceae</taxon>
        <taxon>Coniophora</taxon>
    </lineage>
</organism>
<feature type="compositionally biased region" description="Low complexity" evidence="1">
    <location>
        <begin position="503"/>
        <end position="522"/>
    </location>
</feature>
<dbReference type="KEGG" id="cput:CONPUDRAFT_140754"/>
<dbReference type="RefSeq" id="XP_007762946.1">
    <property type="nucleotide sequence ID" value="XM_007764756.1"/>
</dbReference>
<feature type="compositionally biased region" description="Low complexity" evidence="1">
    <location>
        <begin position="356"/>
        <end position="369"/>
    </location>
</feature>
<dbReference type="Proteomes" id="UP000053558">
    <property type="component" value="Unassembled WGS sequence"/>
</dbReference>
<accession>A0A5M3N3P2</accession>
<dbReference type="GeneID" id="19201569"/>
<evidence type="ECO:0000313" key="3">
    <source>
        <dbReference type="EMBL" id="EIW85966.1"/>
    </source>
</evidence>
<name>A0A5M3N3P2_CONPW</name>